<accession>A0A067CX01</accession>
<keyword evidence="1" id="KW-0472">Membrane</keyword>
<dbReference type="Proteomes" id="UP000030745">
    <property type="component" value="Unassembled WGS sequence"/>
</dbReference>
<evidence type="ECO:0000313" key="3">
    <source>
        <dbReference type="Proteomes" id="UP000030745"/>
    </source>
</evidence>
<proteinExistence type="predicted"/>
<gene>
    <name evidence="2" type="ORF">SPRG_00040</name>
</gene>
<dbReference type="OMA" id="HAMQDAY"/>
<dbReference type="RefSeq" id="XP_012193546.1">
    <property type="nucleotide sequence ID" value="XM_012338156.1"/>
</dbReference>
<sequence length="82" mass="8846">MASVLSILKAASLMLVGAILAYKAIALAAETVDPIFFIPLFVVLFVVGLVQSLPVAVHAMQDAYKPVPVRRSVVRLPPYRIV</sequence>
<organism evidence="2 3">
    <name type="scientific">Saprolegnia parasitica (strain CBS 223.65)</name>
    <dbReference type="NCBI Taxonomy" id="695850"/>
    <lineage>
        <taxon>Eukaryota</taxon>
        <taxon>Sar</taxon>
        <taxon>Stramenopiles</taxon>
        <taxon>Oomycota</taxon>
        <taxon>Saprolegniomycetes</taxon>
        <taxon>Saprolegniales</taxon>
        <taxon>Saprolegniaceae</taxon>
        <taxon>Saprolegnia</taxon>
    </lineage>
</organism>
<name>A0A067CX01_SAPPC</name>
<reference evidence="2 3" key="1">
    <citation type="journal article" date="2013" name="PLoS Genet.">
        <title>Distinctive expansion of potential virulence genes in the genome of the oomycete fish pathogen Saprolegnia parasitica.</title>
        <authorList>
            <person name="Jiang R.H."/>
            <person name="de Bruijn I."/>
            <person name="Haas B.J."/>
            <person name="Belmonte R."/>
            <person name="Lobach L."/>
            <person name="Christie J."/>
            <person name="van den Ackerveken G."/>
            <person name="Bottin A."/>
            <person name="Bulone V."/>
            <person name="Diaz-Moreno S.M."/>
            <person name="Dumas B."/>
            <person name="Fan L."/>
            <person name="Gaulin E."/>
            <person name="Govers F."/>
            <person name="Grenville-Briggs L.J."/>
            <person name="Horner N.R."/>
            <person name="Levin J.Z."/>
            <person name="Mammella M."/>
            <person name="Meijer H.J."/>
            <person name="Morris P."/>
            <person name="Nusbaum C."/>
            <person name="Oome S."/>
            <person name="Phillips A.J."/>
            <person name="van Rooyen D."/>
            <person name="Rzeszutek E."/>
            <person name="Saraiva M."/>
            <person name="Secombes C.J."/>
            <person name="Seidl M.F."/>
            <person name="Snel B."/>
            <person name="Stassen J.H."/>
            <person name="Sykes S."/>
            <person name="Tripathy S."/>
            <person name="van den Berg H."/>
            <person name="Vega-Arreguin J.C."/>
            <person name="Wawra S."/>
            <person name="Young S.K."/>
            <person name="Zeng Q."/>
            <person name="Dieguez-Uribeondo J."/>
            <person name="Russ C."/>
            <person name="Tyler B.M."/>
            <person name="van West P."/>
        </authorList>
    </citation>
    <scope>NUCLEOTIDE SEQUENCE [LARGE SCALE GENOMIC DNA]</scope>
    <source>
        <strain evidence="2 3">CBS 223.65</strain>
    </source>
</reference>
<dbReference type="AlphaFoldDB" id="A0A067CX01"/>
<keyword evidence="3" id="KW-1185">Reference proteome</keyword>
<feature type="transmembrane region" description="Helical" evidence="1">
    <location>
        <begin position="38"/>
        <end position="60"/>
    </location>
</feature>
<evidence type="ECO:0000313" key="2">
    <source>
        <dbReference type="EMBL" id="KDO35194.1"/>
    </source>
</evidence>
<keyword evidence="1" id="KW-1133">Transmembrane helix</keyword>
<protein>
    <submittedName>
        <fullName evidence="2">Uncharacterized protein</fullName>
    </submittedName>
</protein>
<keyword evidence="1" id="KW-0812">Transmembrane</keyword>
<dbReference type="VEuPathDB" id="FungiDB:SPRG_00040"/>
<dbReference type="KEGG" id="spar:SPRG_00040"/>
<dbReference type="GeneID" id="24122701"/>
<dbReference type="EMBL" id="KK583189">
    <property type="protein sequence ID" value="KDO35194.1"/>
    <property type="molecule type" value="Genomic_DNA"/>
</dbReference>
<evidence type="ECO:0000256" key="1">
    <source>
        <dbReference type="SAM" id="Phobius"/>
    </source>
</evidence>